<dbReference type="EMBL" id="VSSQ01010258">
    <property type="protein sequence ID" value="MPM43852.1"/>
    <property type="molecule type" value="Genomic_DNA"/>
</dbReference>
<feature type="coiled-coil region" evidence="3">
    <location>
        <begin position="100"/>
        <end position="134"/>
    </location>
</feature>
<proteinExistence type="predicted"/>
<protein>
    <recommendedName>
        <fullName evidence="4">YknX-like beta-barrel domain-containing protein</fullName>
    </recommendedName>
</protein>
<dbReference type="PANTHER" id="PTHR32347">
    <property type="entry name" value="EFFLUX SYSTEM COMPONENT YKNX-RELATED"/>
    <property type="match status" value="1"/>
</dbReference>
<dbReference type="AlphaFoldDB" id="A0A644ZSM0"/>
<dbReference type="InterPro" id="IPR050465">
    <property type="entry name" value="UPF0194_transport"/>
</dbReference>
<dbReference type="PROSITE" id="PS51257">
    <property type="entry name" value="PROKAR_LIPOPROTEIN"/>
    <property type="match status" value="1"/>
</dbReference>
<comment type="caution">
    <text evidence="5">The sequence shown here is derived from an EMBL/GenBank/DDBJ whole genome shotgun (WGS) entry which is preliminary data.</text>
</comment>
<dbReference type="Gene3D" id="2.40.30.170">
    <property type="match status" value="1"/>
</dbReference>
<dbReference type="GO" id="GO:0030313">
    <property type="term" value="C:cell envelope"/>
    <property type="evidence" value="ECO:0007669"/>
    <property type="project" value="UniProtKB-SubCell"/>
</dbReference>
<dbReference type="Pfam" id="PF25990">
    <property type="entry name" value="Beta-barrel_YknX"/>
    <property type="match status" value="1"/>
</dbReference>
<name>A0A644ZSM0_9ZZZZ</name>
<sequence length="333" mass="38150">MKRSQLYSLFSVVLVAALLFSCKRSSESESERRTSDGSVIVETGELAAVNSRSVVVSRYGRQWYQMKIVGLLNHGEIVKKGDSIAQLDPADINKYILESESNLETQLAVLEKLYVEQENKKQESESKIRNESAAFDLKKIEWEASRFESERLRKIKQLEYEQAVINLEKEKKIYELNKAINTSELKIQEIRVEQIKKEVENAKNLIPLLTLRAPVSGVFQIATNWQNSNRNIYKIGDNIYAGNNLAIVPELEFMKVNTQVNETDFLKVALNQKVAVRLDAMPKVVFEGEIVYIGKLSRLKDQKSRQKVFDVEVKIIKPDERLKPGMTVSCEFL</sequence>
<evidence type="ECO:0000259" key="4">
    <source>
        <dbReference type="Pfam" id="PF25990"/>
    </source>
</evidence>
<comment type="subcellular location">
    <subcellularLocation>
        <location evidence="1">Cell envelope</location>
    </subcellularLocation>
</comment>
<accession>A0A644ZSM0</accession>
<evidence type="ECO:0000256" key="1">
    <source>
        <dbReference type="ARBA" id="ARBA00004196"/>
    </source>
</evidence>
<dbReference type="InterPro" id="IPR058636">
    <property type="entry name" value="Beta-barrel_YknX"/>
</dbReference>
<feature type="domain" description="YknX-like beta-barrel" evidence="4">
    <location>
        <begin position="254"/>
        <end position="331"/>
    </location>
</feature>
<evidence type="ECO:0000256" key="3">
    <source>
        <dbReference type="SAM" id="Coils"/>
    </source>
</evidence>
<feature type="coiled-coil region" evidence="3">
    <location>
        <begin position="185"/>
        <end position="212"/>
    </location>
</feature>
<organism evidence="5">
    <name type="scientific">bioreactor metagenome</name>
    <dbReference type="NCBI Taxonomy" id="1076179"/>
    <lineage>
        <taxon>unclassified sequences</taxon>
        <taxon>metagenomes</taxon>
        <taxon>ecological metagenomes</taxon>
    </lineage>
</organism>
<reference evidence="5" key="1">
    <citation type="submission" date="2019-08" db="EMBL/GenBank/DDBJ databases">
        <authorList>
            <person name="Kucharzyk K."/>
            <person name="Murdoch R.W."/>
            <person name="Higgins S."/>
            <person name="Loffler F."/>
        </authorList>
    </citation>
    <scope>NUCLEOTIDE SEQUENCE</scope>
</reference>
<evidence type="ECO:0000256" key="2">
    <source>
        <dbReference type="ARBA" id="ARBA00023054"/>
    </source>
</evidence>
<gene>
    <name evidence="5" type="ORF">SDC9_90529</name>
</gene>
<keyword evidence="2 3" id="KW-0175">Coiled coil</keyword>
<evidence type="ECO:0000313" key="5">
    <source>
        <dbReference type="EMBL" id="MPM43852.1"/>
    </source>
</evidence>